<gene>
    <name evidence="1" type="ORF">CBA19CS42_11805</name>
</gene>
<organism evidence="1 2">
    <name type="scientific">Caballeronia novacaledonica</name>
    <dbReference type="NCBI Taxonomy" id="1544861"/>
    <lineage>
        <taxon>Bacteria</taxon>
        <taxon>Pseudomonadati</taxon>
        <taxon>Pseudomonadota</taxon>
        <taxon>Betaproteobacteria</taxon>
        <taxon>Burkholderiales</taxon>
        <taxon>Burkholderiaceae</taxon>
        <taxon>Caballeronia</taxon>
    </lineage>
</organism>
<evidence type="ECO:0000313" key="1">
    <source>
        <dbReference type="EMBL" id="GJH25199.1"/>
    </source>
</evidence>
<accession>A0AA37MS28</accession>
<evidence type="ECO:0000313" key="2">
    <source>
        <dbReference type="Proteomes" id="UP001055111"/>
    </source>
</evidence>
<comment type="caution">
    <text evidence="1">The sequence shown here is derived from an EMBL/GenBank/DDBJ whole genome shotgun (WGS) entry which is preliminary data.</text>
</comment>
<sequence>MRELGEQRRFAHAFTRPRHLKTNVRVEELPEGRLVHEIRSEDIDVFVFTRVIAEQRPVVQPDLNVGGVAAA</sequence>
<dbReference type="EMBL" id="BPUS01000003">
    <property type="protein sequence ID" value="GJH25199.1"/>
    <property type="molecule type" value="Genomic_DNA"/>
</dbReference>
<protein>
    <submittedName>
        <fullName evidence="1">Uncharacterized protein</fullName>
    </submittedName>
</protein>
<dbReference type="AlphaFoldDB" id="A0AA37MS28"/>
<dbReference type="Proteomes" id="UP001055111">
    <property type="component" value="Unassembled WGS sequence"/>
</dbReference>
<name>A0AA37MS28_9BURK</name>
<reference evidence="1" key="1">
    <citation type="submission" date="2022-09" db="EMBL/GenBank/DDBJ databases">
        <title>Isolation and characterization of 3-chlorobenzoate degrading bacteria from soils in Shizuoka.</title>
        <authorList>
            <person name="Ifat A."/>
            <person name="Ogawa N."/>
            <person name="Kimbara K."/>
            <person name="Moriuchi R."/>
            <person name="Dohra H."/>
            <person name="Shintani M."/>
        </authorList>
    </citation>
    <scope>NUCLEOTIDE SEQUENCE</scope>
    <source>
        <strain evidence="1">19CS4-2</strain>
    </source>
</reference>
<proteinExistence type="predicted"/>